<proteinExistence type="predicted"/>
<reference evidence="2 3" key="1">
    <citation type="journal article" date="2016" name="Appl. Environ. Microbiol.">
        <title>Whole genome relationships among Francisella bacteria of diverse origin define new species and provide specific regions for detection.</title>
        <authorList>
            <person name="Challacombe J.F."/>
            <person name="Petersen J.M."/>
            <person name="Gallegos-Graves V."/>
            <person name="Hodge D."/>
            <person name="Pillai S."/>
            <person name="Kuske C.R."/>
        </authorList>
    </citation>
    <scope>NUCLEOTIDE SEQUENCE [LARGE SCALE GENOMIC DNA]</scope>
    <source>
        <strain evidence="3">TX07-7310</strain>
    </source>
</reference>
<gene>
    <name evidence="2" type="ORF">F7310_08575</name>
</gene>
<keyword evidence="3" id="KW-1185">Reference proteome</keyword>
<keyword evidence="1" id="KW-0175">Coiled coil</keyword>
<dbReference type="Proteomes" id="UP000184222">
    <property type="component" value="Chromosome"/>
</dbReference>
<name>A0A1L4BU90_9GAMM</name>
<dbReference type="RefSeq" id="WP_072713192.1">
    <property type="nucleotide sequence ID" value="NZ_CP016796.1"/>
</dbReference>
<dbReference type="KEGG" id="frx:F7310_08575"/>
<organism evidence="2 3">
    <name type="scientific">Francisella uliginis</name>
    <dbReference type="NCBI Taxonomy" id="573570"/>
    <lineage>
        <taxon>Bacteria</taxon>
        <taxon>Pseudomonadati</taxon>
        <taxon>Pseudomonadota</taxon>
        <taxon>Gammaproteobacteria</taxon>
        <taxon>Thiotrichales</taxon>
        <taxon>Francisellaceae</taxon>
        <taxon>Francisella</taxon>
    </lineage>
</organism>
<protein>
    <submittedName>
        <fullName evidence="2">Uncharacterized protein</fullName>
    </submittedName>
</protein>
<evidence type="ECO:0000313" key="3">
    <source>
        <dbReference type="Proteomes" id="UP000184222"/>
    </source>
</evidence>
<dbReference type="EMBL" id="CP016796">
    <property type="protein sequence ID" value="API87410.1"/>
    <property type="molecule type" value="Genomic_DNA"/>
</dbReference>
<sequence>MKKPSFDIKKKPNMVNKSTNYRYKKTPSVESFSVEKLNQFSDELVELFKLIQAVRHDRVNLQEEYNQCRLKLNNDRMNLESEIIKIKKHYNSKISALQEEYNSVKSNKAIELTKVREN</sequence>
<feature type="coiled-coil region" evidence="1">
    <location>
        <begin position="51"/>
        <end position="107"/>
    </location>
</feature>
<evidence type="ECO:0000313" key="2">
    <source>
        <dbReference type="EMBL" id="API87410.1"/>
    </source>
</evidence>
<accession>A0A1L4BU90</accession>
<dbReference type="AlphaFoldDB" id="A0A1L4BU90"/>
<evidence type="ECO:0000256" key="1">
    <source>
        <dbReference type="SAM" id="Coils"/>
    </source>
</evidence>
<dbReference type="OrthoDB" id="5605335at2"/>